<evidence type="ECO:0000313" key="1">
    <source>
        <dbReference type="EMBL" id="RAK63004.1"/>
    </source>
</evidence>
<protein>
    <submittedName>
        <fullName evidence="1">Uncharacterized protein</fullName>
    </submittedName>
</protein>
<comment type="caution">
    <text evidence="1">The sequence shown here is derived from an EMBL/GenBank/DDBJ whole genome shotgun (WGS) entry which is preliminary data.</text>
</comment>
<sequence length="522" mass="55449">MAAAREHRSSEITMKIALELPPGLNGDDTTLAGAGRWSDGSNVRFRLGRAETIGGWERLTSEPLTGVCRGVFPWTDNAGVLNIGFGTHAKLQLWRGGELFDLTPTSGFAAGAIDGAGSAGFGTGAYGVGGYGLPSESDYFPLTWSFGAWGQHLLASPRNQTIFAWTNDTGQKAQPLANAPAQVTHMLVAPLNGGYQVFALGCNEEVSGTFNPLCVRHSSIRNNTQWSTAASGSTAREYVLTGGGRIVAGRMCGPSMLVWTGDALFLGTYVGALNQPWRFDRVGRNCGLIGPNAAVVVGQTAFWVSPDRQFYSYAPGGQPEPIACPIRRDFAEELAASQGDKVVASSNAEFSEVRFDYPDRREGYENSRYLALAISGPDAGAWHRGVMARTAFVDAGPTAYPIGVSYDGAVFLHEKGRSADGAAFSWFIETADYALEADTTMLVRGVWPDFKDQAGPVTLTLTSRLFPQGGTQVAATPLAPGETKTDVLATGRYFQVRFAGESAPTGCRIGAPAFDVVPAGRL</sequence>
<reference evidence="1 2" key="1">
    <citation type="submission" date="2018-05" db="EMBL/GenBank/DDBJ databases">
        <authorList>
            <person name="Lanie J.A."/>
            <person name="Ng W.-L."/>
            <person name="Kazmierczak K.M."/>
            <person name="Andrzejewski T.M."/>
            <person name="Davidsen T.M."/>
            <person name="Wayne K.J."/>
            <person name="Tettelin H."/>
            <person name="Glass J.I."/>
            <person name="Rusch D."/>
            <person name="Podicherti R."/>
            <person name="Tsui H.-C.T."/>
            <person name="Winkler M.E."/>
        </authorList>
    </citation>
    <scope>NUCLEOTIDE SEQUENCE [LARGE SCALE GENOMIC DNA]</scope>
    <source>
        <strain evidence="1 2">BUT-10</strain>
    </source>
</reference>
<proteinExistence type="predicted"/>
<dbReference type="Proteomes" id="UP000249524">
    <property type="component" value="Unassembled WGS sequence"/>
</dbReference>
<organism evidence="1 2">
    <name type="scientific">Phenylobacterium kunshanense</name>
    <dbReference type="NCBI Taxonomy" id="1445034"/>
    <lineage>
        <taxon>Bacteria</taxon>
        <taxon>Pseudomonadati</taxon>
        <taxon>Pseudomonadota</taxon>
        <taxon>Alphaproteobacteria</taxon>
        <taxon>Caulobacterales</taxon>
        <taxon>Caulobacteraceae</taxon>
        <taxon>Phenylobacterium</taxon>
    </lineage>
</organism>
<dbReference type="AlphaFoldDB" id="A0A328BB91"/>
<name>A0A328BB91_9CAUL</name>
<dbReference type="EMBL" id="QFYS01000009">
    <property type="protein sequence ID" value="RAK63004.1"/>
    <property type="molecule type" value="Genomic_DNA"/>
</dbReference>
<keyword evidence="2" id="KW-1185">Reference proteome</keyword>
<gene>
    <name evidence="1" type="ORF">DJ019_17155</name>
</gene>
<accession>A0A328BB91</accession>
<evidence type="ECO:0000313" key="2">
    <source>
        <dbReference type="Proteomes" id="UP000249524"/>
    </source>
</evidence>